<feature type="region of interest" description="Disordered" evidence="1">
    <location>
        <begin position="1"/>
        <end position="22"/>
    </location>
</feature>
<gene>
    <name evidence="2" type="ORF">MLAC_43070</name>
</gene>
<evidence type="ECO:0000313" key="3">
    <source>
        <dbReference type="Proteomes" id="UP000466396"/>
    </source>
</evidence>
<sequence>MTIATRPDTYCQPEGTPIDDGKAATNADLAITSAAITVDDGDSVE</sequence>
<dbReference type="KEGG" id="mlj:MLAC_43070"/>
<protein>
    <submittedName>
        <fullName evidence="2">Uncharacterized protein</fullName>
    </submittedName>
</protein>
<dbReference type="Proteomes" id="UP000466396">
    <property type="component" value="Chromosome"/>
</dbReference>
<evidence type="ECO:0000313" key="2">
    <source>
        <dbReference type="EMBL" id="BBX99013.1"/>
    </source>
</evidence>
<keyword evidence="3" id="KW-1185">Reference proteome</keyword>
<accession>A0A7I7NRZ5</accession>
<organism evidence="2 3">
    <name type="scientific">Mycobacterium lacus</name>
    <dbReference type="NCBI Taxonomy" id="169765"/>
    <lineage>
        <taxon>Bacteria</taxon>
        <taxon>Bacillati</taxon>
        <taxon>Actinomycetota</taxon>
        <taxon>Actinomycetes</taxon>
        <taxon>Mycobacteriales</taxon>
        <taxon>Mycobacteriaceae</taxon>
        <taxon>Mycobacterium</taxon>
    </lineage>
</organism>
<proteinExistence type="predicted"/>
<dbReference type="EMBL" id="AP022581">
    <property type="protein sequence ID" value="BBX99013.1"/>
    <property type="molecule type" value="Genomic_DNA"/>
</dbReference>
<name>A0A7I7NRZ5_9MYCO</name>
<dbReference type="AlphaFoldDB" id="A0A7I7NRZ5"/>
<evidence type="ECO:0000256" key="1">
    <source>
        <dbReference type="SAM" id="MobiDB-lite"/>
    </source>
</evidence>
<reference evidence="2 3" key="1">
    <citation type="journal article" date="2019" name="Emerg. Microbes Infect.">
        <title>Comprehensive subspecies identification of 175 nontuberculous mycobacteria species based on 7547 genomic profiles.</title>
        <authorList>
            <person name="Matsumoto Y."/>
            <person name="Kinjo T."/>
            <person name="Motooka D."/>
            <person name="Nabeya D."/>
            <person name="Jung N."/>
            <person name="Uechi K."/>
            <person name="Horii T."/>
            <person name="Iida T."/>
            <person name="Fujita J."/>
            <person name="Nakamura S."/>
        </authorList>
    </citation>
    <scope>NUCLEOTIDE SEQUENCE [LARGE SCALE GENOMIC DNA]</scope>
    <source>
        <strain evidence="2 3">JCM 15657</strain>
    </source>
</reference>